<comment type="function">
    <text evidence="8">Catalyzes the ATP-dependent amidation of deamido-NAD to form NAD. Uses ammonia as a nitrogen source.</text>
</comment>
<feature type="binding site" description="in other chain" evidence="8">
    <location>
        <position position="150"/>
    </location>
    <ligand>
        <name>deamido-NAD(+)</name>
        <dbReference type="ChEBI" id="CHEBI:58437"/>
        <note>ligand shared between two neighboring subunits</note>
    </ligand>
</feature>
<feature type="binding site" evidence="8">
    <location>
        <position position="137"/>
    </location>
    <ligand>
        <name>ATP</name>
        <dbReference type="ChEBI" id="CHEBI:30616"/>
    </ligand>
</feature>
<keyword evidence="3 8" id="KW-0479">Metal-binding</keyword>
<dbReference type="GO" id="GO:0008795">
    <property type="term" value="F:NAD+ synthase activity"/>
    <property type="evidence" value="ECO:0007669"/>
    <property type="project" value="UniProtKB-UniRule"/>
</dbReference>
<dbReference type="GO" id="GO:0005524">
    <property type="term" value="F:ATP binding"/>
    <property type="evidence" value="ECO:0007669"/>
    <property type="project" value="UniProtKB-UniRule"/>
</dbReference>
<evidence type="ECO:0000256" key="3">
    <source>
        <dbReference type="ARBA" id="ARBA00022723"/>
    </source>
</evidence>
<keyword evidence="13" id="KW-1185">Reference proteome</keyword>
<comment type="pathway">
    <text evidence="8">Cofactor biosynthesis; NAD(+) biosynthesis; NAD(+) from deamido-NAD(+) (ammonia route): step 1/1.</text>
</comment>
<dbReference type="EC" id="6.3.1.5" evidence="8 10"/>
<dbReference type="AlphaFoldDB" id="A0A939BRP4"/>
<feature type="binding site" description="in other chain" evidence="8">
    <location>
        <begin position="234"/>
        <end position="235"/>
    </location>
    <ligand>
        <name>deamido-NAD(+)</name>
        <dbReference type="ChEBI" id="CHEBI:58437"/>
        <note>ligand shared between two neighboring subunits</note>
    </ligand>
</feature>
<keyword evidence="6 8" id="KW-0460">Magnesium</keyword>
<organism evidence="12 13">
    <name type="scientific">Halanaerobacter jeridensis</name>
    <dbReference type="NCBI Taxonomy" id="706427"/>
    <lineage>
        <taxon>Bacteria</taxon>
        <taxon>Bacillati</taxon>
        <taxon>Bacillota</taxon>
        <taxon>Clostridia</taxon>
        <taxon>Halanaerobiales</taxon>
        <taxon>Halobacteroidaceae</taxon>
        <taxon>Halanaerobacter</taxon>
    </lineage>
</organism>
<dbReference type="Pfam" id="PF02540">
    <property type="entry name" value="NAD_synthase"/>
    <property type="match status" value="1"/>
</dbReference>
<evidence type="ECO:0000313" key="12">
    <source>
        <dbReference type="EMBL" id="MBM7557544.1"/>
    </source>
</evidence>
<feature type="binding site" evidence="8">
    <location>
        <begin position="32"/>
        <end position="39"/>
    </location>
    <ligand>
        <name>ATP</name>
        <dbReference type="ChEBI" id="CHEBI:30616"/>
    </ligand>
</feature>
<dbReference type="InterPro" id="IPR014729">
    <property type="entry name" value="Rossmann-like_a/b/a_fold"/>
</dbReference>
<evidence type="ECO:0000313" key="13">
    <source>
        <dbReference type="Proteomes" id="UP000774000"/>
    </source>
</evidence>
<evidence type="ECO:0000256" key="1">
    <source>
        <dbReference type="ARBA" id="ARBA00005859"/>
    </source>
</evidence>
<dbReference type="PANTHER" id="PTHR23090:SF9">
    <property type="entry name" value="GLUTAMINE-DEPENDENT NAD(+) SYNTHETASE"/>
    <property type="match status" value="1"/>
</dbReference>
<dbReference type="GO" id="GO:0004359">
    <property type="term" value="F:glutaminase activity"/>
    <property type="evidence" value="ECO:0007669"/>
    <property type="project" value="InterPro"/>
</dbReference>
<keyword evidence="4 8" id="KW-0547">Nucleotide-binding</keyword>
<dbReference type="CDD" id="cd00553">
    <property type="entry name" value="NAD_synthase"/>
    <property type="match status" value="1"/>
</dbReference>
<dbReference type="InterPro" id="IPR022926">
    <property type="entry name" value="NH(3)-dep_NAD(+)_synth"/>
</dbReference>
<dbReference type="NCBIfam" id="NF010587">
    <property type="entry name" value="PRK13980.1"/>
    <property type="match status" value="1"/>
</dbReference>
<gene>
    <name evidence="8" type="primary">nadE</name>
    <name evidence="12" type="ORF">JOC47_002410</name>
</gene>
<comment type="subunit">
    <text evidence="8">Homodimer.</text>
</comment>
<evidence type="ECO:0000259" key="11">
    <source>
        <dbReference type="Pfam" id="PF02540"/>
    </source>
</evidence>
<dbReference type="GO" id="GO:0005737">
    <property type="term" value="C:cytoplasm"/>
    <property type="evidence" value="ECO:0007669"/>
    <property type="project" value="InterPro"/>
</dbReference>
<dbReference type="PANTHER" id="PTHR23090">
    <property type="entry name" value="NH 3 /GLUTAMINE-DEPENDENT NAD + SYNTHETASE"/>
    <property type="match status" value="1"/>
</dbReference>
<dbReference type="SUPFAM" id="SSF52402">
    <property type="entry name" value="Adenine nucleotide alpha hydrolases-like"/>
    <property type="match status" value="1"/>
</dbReference>
<keyword evidence="5 8" id="KW-0067">ATP-binding</keyword>
<dbReference type="Gene3D" id="3.40.50.620">
    <property type="entry name" value="HUPs"/>
    <property type="match status" value="1"/>
</dbReference>
<evidence type="ECO:0000256" key="4">
    <source>
        <dbReference type="ARBA" id="ARBA00022741"/>
    </source>
</evidence>
<dbReference type="NCBIfam" id="TIGR00552">
    <property type="entry name" value="nadE"/>
    <property type="match status" value="1"/>
</dbReference>
<reference evidence="12" key="1">
    <citation type="submission" date="2021-01" db="EMBL/GenBank/DDBJ databases">
        <title>Genomic Encyclopedia of Type Strains, Phase IV (KMG-IV): sequencing the most valuable type-strain genomes for metagenomic binning, comparative biology and taxonomic classification.</title>
        <authorList>
            <person name="Goeker M."/>
        </authorList>
    </citation>
    <scope>NUCLEOTIDE SEQUENCE</scope>
    <source>
        <strain evidence="12">DSM 23230</strain>
    </source>
</reference>
<dbReference type="HAMAP" id="MF_00193">
    <property type="entry name" value="NadE_ammonia_dep"/>
    <property type="match status" value="1"/>
</dbReference>
<name>A0A939BRP4_9FIRM</name>
<evidence type="ECO:0000256" key="10">
    <source>
        <dbReference type="RuleBase" id="RU003812"/>
    </source>
</evidence>
<feature type="binding site" evidence="8">
    <location>
        <position position="157"/>
    </location>
    <ligand>
        <name>deamido-NAD(+)</name>
        <dbReference type="ChEBI" id="CHEBI:58437"/>
        <note>ligand shared between two neighboring subunits</note>
    </ligand>
</feature>
<comment type="caution">
    <text evidence="12">The sequence shown here is derived from an EMBL/GenBank/DDBJ whole genome shotgun (WGS) entry which is preliminary data.</text>
</comment>
<dbReference type="Proteomes" id="UP000774000">
    <property type="component" value="Unassembled WGS sequence"/>
</dbReference>
<accession>A0A939BRP4</accession>
<comment type="similarity">
    <text evidence="1 8 9">Belongs to the NAD synthetase family.</text>
</comment>
<evidence type="ECO:0000256" key="5">
    <source>
        <dbReference type="ARBA" id="ARBA00022840"/>
    </source>
</evidence>
<evidence type="ECO:0000256" key="9">
    <source>
        <dbReference type="RuleBase" id="RU003811"/>
    </source>
</evidence>
<feature type="domain" description="NAD/GMP synthase" evidence="11">
    <location>
        <begin position="10"/>
        <end position="239"/>
    </location>
</feature>
<dbReference type="GO" id="GO:0009435">
    <property type="term" value="P:NAD+ biosynthetic process"/>
    <property type="evidence" value="ECO:0007669"/>
    <property type="project" value="UniProtKB-UniRule"/>
</dbReference>
<evidence type="ECO:0000256" key="6">
    <source>
        <dbReference type="ARBA" id="ARBA00022842"/>
    </source>
</evidence>
<keyword evidence="2 8" id="KW-0436">Ligase</keyword>
<feature type="binding site" description="in other chain" evidence="8">
    <location>
        <position position="117"/>
    </location>
    <ligand>
        <name>deamido-NAD(+)</name>
        <dbReference type="ChEBI" id="CHEBI:58437"/>
        <note>ligand shared between two neighboring subunits</note>
    </ligand>
</feature>
<dbReference type="InterPro" id="IPR022310">
    <property type="entry name" value="NAD/GMP_synthase"/>
</dbReference>
<protein>
    <recommendedName>
        <fullName evidence="8 10">NH(3)-dependent NAD(+) synthetase</fullName>
        <ecNumber evidence="8 10">6.3.1.5</ecNumber>
    </recommendedName>
</protein>
<dbReference type="EMBL" id="JAFBDQ010000014">
    <property type="protein sequence ID" value="MBM7557544.1"/>
    <property type="molecule type" value="Genomic_DNA"/>
</dbReference>
<sequence length="244" mass="27284">MLDKDYNQITEKLVDWIQEKVKDAGCEGAVIGLSGGIDSAVTSALAKKAFPDNTLGLIMPCYSNPQDQEDAKKIAEKFDIPYQVIDLDFVFDQFLTTLEGKEKVEKDNLAAANLKPRLRMAALYYYATKRNSLVVGTDNRSELKIGYFTKFGDGGIDIAPLGNLVKNEVREVAKVLGIPEEIINKKPSAGLWEGQTDEDELGFSYEELDKYILTGEARDEVKEKVDELAEKNQHKLEMPPIPKF</sequence>
<feature type="binding site" evidence="8">
    <location>
        <position position="166"/>
    </location>
    <ligand>
        <name>ATP</name>
        <dbReference type="ChEBI" id="CHEBI:30616"/>
    </ligand>
</feature>
<feature type="binding site" evidence="8">
    <location>
        <position position="38"/>
    </location>
    <ligand>
        <name>Mg(2+)</name>
        <dbReference type="ChEBI" id="CHEBI:18420"/>
    </ligand>
</feature>
<keyword evidence="7 8" id="KW-0520">NAD</keyword>
<evidence type="ECO:0000256" key="8">
    <source>
        <dbReference type="HAMAP-Rule" id="MF_00193"/>
    </source>
</evidence>
<dbReference type="GO" id="GO:0003952">
    <property type="term" value="F:NAD+ synthase (glutamine-hydrolyzing) activity"/>
    <property type="evidence" value="ECO:0007669"/>
    <property type="project" value="InterPro"/>
</dbReference>
<feature type="binding site" evidence="8">
    <location>
        <position position="188"/>
    </location>
    <ligand>
        <name>ATP</name>
        <dbReference type="ChEBI" id="CHEBI:30616"/>
    </ligand>
</feature>
<feature type="binding site" evidence="8">
    <location>
        <position position="142"/>
    </location>
    <ligand>
        <name>Mg(2+)</name>
        <dbReference type="ChEBI" id="CHEBI:18420"/>
    </ligand>
</feature>
<dbReference type="GO" id="GO:0046872">
    <property type="term" value="F:metal ion binding"/>
    <property type="evidence" value="ECO:0007669"/>
    <property type="project" value="UniProtKB-KW"/>
</dbReference>
<dbReference type="InterPro" id="IPR003694">
    <property type="entry name" value="NAD_synthase"/>
</dbReference>
<comment type="catalytic activity">
    <reaction evidence="8 10">
        <text>deamido-NAD(+) + NH4(+) + ATP = AMP + diphosphate + NAD(+) + H(+)</text>
        <dbReference type="Rhea" id="RHEA:21188"/>
        <dbReference type="ChEBI" id="CHEBI:15378"/>
        <dbReference type="ChEBI" id="CHEBI:28938"/>
        <dbReference type="ChEBI" id="CHEBI:30616"/>
        <dbReference type="ChEBI" id="CHEBI:33019"/>
        <dbReference type="ChEBI" id="CHEBI:57540"/>
        <dbReference type="ChEBI" id="CHEBI:58437"/>
        <dbReference type="ChEBI" id="CHEBI:456215"/>
        <dbReference type="EC" id="6.3.1.5"/>
    </reaction>
</comment>
<proteinExistence type="inferred from homology"/>
<evidence type="ECO:0000256" key="2">
    <source>
        <dbReference type="ARBA" id="ARBA00022598"/>
    </source>
</evidence>
<evidence type="ECO:0000256" key="7">
    <source>
        <dbReference type="ARBA" id="ARBA00023027"/>
    </source>
</evidence>
<dbReference type="RefSeq" id="WP_204702294.1">
    <property type="nucleotide sequence ID" value="NZ_JAFBDQ010000014.1"/>
</dbReference>